<comment type="caution">
    <text evidence="2">The sequence shown here is derived from an EMBL/GenBank/DDBJ whole genome shotgun (WGS) entry which is preliminary data.</text>
</comment>
<dbReference type="Proteomes" id="UP001066276">
    <property type="component" value="Chromosome 4_2"/>
</dbReference>
<dbReference type="AlphaFoldDB" id="A0AAV7SSX2"/>
<feature type="compositionally biased region" description="Basic and acidic residues" evidence="1">
    <location>
        <begin position="189"/>
        <end position="198"/>
    </location>
</feature>
<protein>
    <submittedName>
        <fullName evidence="2">Uncharacterized protein</fullName>
    </submittedName>
</protein>
<gene>
    <name evidence="2" type="ORF">NDU88_007499</name>
</gene>
<name>A0AAV7SSX2_PLEWA</name>
<feature type="compositionally biased region" description="Basic and acidic residues" evidence="1">
    <location>
        <begin position="79"/>
        <end position="93"/>
    </location>
</feature>
<feature type="compositionally biased region" description="Basic residues" evidence="1">
    <location>
        <begin position="29"/>
        <end position="39"/>
    </location>
</feature>
<feature type="compositionally biased region" description="Basic and acidic residues" evidence="1">
    <location>
        <begin position="101"/>
        <end position="129"/>
    </location>
</feature>
<keyword evidence="3" id="KW-1185">Reference proteome</keyword>
<feature type="compositionally biased region" description="Basic and acidic residues" evidence="1">
    <location>
        <begin position="205"/>
        <end position="220"/>
    </location>
</feature>
<feature type="compositionally biased region" description="Basic and acidic residues" evidence="1">
    <location>
        <begin position="1"/>
        <end position="28"/>
    </location>
</feature>
<evidence type="ECO:0000256" key="1">
    <source>
        <dbReference type="SAM" id="MobiDB-lite"/>
    </source>
</evidence>
<dbReference type="EMBL" id="JANPWB010000008">
    <property type="protein sequence ID" value="KAJ1167106.1"/>
    <property type="molecule type" value="Genomic_DNA"/>
</dbReference>
<evidence type="ECO:0000313" key="3">
    <source>
        <dbReference type="Proteomes" id="UP001066276"/>
    </source>
</evidence>
<feature type="region of interest" description="Disordered" evidence="1">
    <location>
        <begin position="1"/>
        <end position="220"/>
    </location>
</feature>
<sequence>MVPPIQDEREGIRRRRSEEPTGERERKSNGGRRKRKTRKTPGILCKRVDRSRNQDPCGPNSETRTVGPGEPTSEPATLQEKRGQTRPREHDAVKGVVPPVQDEREGIRRRRSEEPTGERKEEQRRTTKEEDTEDAWNPLQESGPGHNQDPCRPNSETRTAGPGEPTSESATLQEKRGQTRYGTPGQGERSGRREEKVKTQGHSTKSTDKGGEVRKQREKI</sequence>
<evidence type="ECO:0000313" key="2">
    <source>
        <dbReference type="EMBL" id="KAJ1167106.1"/>
    </source>
</evidence>
<organism evidence="2 3">
    <name type="scientific">Pleurodeles waltl</name>
    <name type="common">Iberian ribbed newt</name>
    <dbReference type="NCBI Taxonomy" id="8319"/>
    <lineage>
        <taxon>Eukaryota</taxon>
        <taxon>Metazoa</taxon>
        <taxon>Chordata</taxon>
        <taxon>Craniata</taxon>
        <taxon>Vertebrata</taxon>
        <taxon>Euteleostomi</taxon>
        <taxon>Amphibia</taxon>
        <taxon>Batrachia</taxon>
        <taxon>Caudata</taxon>
        <taxon>Salamandroidea</taxon>
        <taxon>Salamandridae</taxon>
        <taxon>Pleurodelinae</taxon>
        <taxon>Pleurodeles</taxon>
    </lineage>
</organism>
<reference evidence="2" key="1">
    <citation type="journal article" date="2022" name="bioRxiv">
        <title>Sequencing and chromosome-scale assembly of the giantPleurodeles waltlgenome.</title>
        <authorList>
            <person name="Brown T."/>
            <person name="Elewa A."/>
            <person name="Iarovenko S."/>
            <person name="Subramanian E."/>
            <person name="Araus A.J."/>
            <person name="Petzold A."/>
            <person name="Susuki M."/>
            <person name="Suzuki K.-i.T."/>
            <person name="Hayashi T."/>
            <person name="Toyoda A."/>
            <person name="Oliveira C."/>
            <person name="Osipova E."/>
            <person name="Leigh N.D."/>
            <person name="Simon A."/>
            <person name="Yun M.H."/>
        </authorList>
    </citation>
    <scope>NUCLEOTIDE SEQUENCE</scope>
    <source>
        <strain evidence="2">20211129_DDA</strain>
        <tissue evidence="2">Liver</tissue>
    </source>
</reference>
<proteinExistence type="predicted"/>
<accession>A0AAV7SSX2</accession>